<dbReference type="AlphaFoldDB" id="A0A367LRC7"/>
<protein>
    <submittedName>
        <fullName evidence="2">Uncharacterized protein</fullName>
    </submittedName>
</protein>
<evidence type="ECO:0000313" key="2">
    <source>
        <dbReference type="EMBL" id="RCI17003.1"/>
    </source>
</evidence>
<dbReference type="EMBL" id="LKCN02000001">
    <property type="protein sequence ID" value="RCI17003.1"/>
    <property type="molecule type" value="Genomic_DNA"/>
</dbReference>
<accession>A0A367LRC7</accession>
<sequence>MQGTPSIEYASSKSDSLLVIPKIPWERGIHAPRPYGSTSFVLKKDGPIDSLLPEDGFRNIKDGSADTVRHHIHLHHLHISSHLNQPWLLSTINKRQKGLQLPISNDVKMRLYAVMILASILGAYAAPAFPQFVPSKSPRTRQEAFQKAKNDAWHDYRLTQGGAHQGRGERGGCLVLFMFLMEKEAERESKIRTYGSVRLRLSFPLVCSILGLLRSPISPAFKACTLANEYASSKSQPSPFLFPSRLHFHDQTTEPDKASGIDSLLKALYLTLPSTSTLNFVSIHHKPNFPSSHDSRLGSGSLRTSFEAATSSAAAKSTTTHLKPKPSKTAFDRFEEKGFLLGSNVRGAGLFYCLREYRLQCQYGKRVRVEQGWMIGGFASDLARRRDLHHHWAKKQGIDICWETVST</sequence>
<feature type="non-terminal residue" evidence="2">
    <location>
        <position position="407"/>
    </location>
</feature>
<keyword evidence="3" id="KW-1185">Reference proteome</keyword>
<organism evidence="2 3">
    <name type="scientific">Ophiocordyceps polyrhachis-furcata BCC 54312</name>
    <dbReference type="NCBI Taxonomy" id="1330021"/>
    <lineage>
        <taxon>Eukaryota</taxon>
        <taxon>Fungi</taxon>
        <taxon>Dikarya</taxon>
        <taxon>Ascomycota</taxon>
        <taxon>Pezizomycotina</taxon>
        <taxon>Sordariomycetes</taxon>
        <taxon>Hypocreomycetidae</taxon>
        <taxon>Hypocreales</taxon>
        <taxon>Ophiocordycipitaceae</taxon>
        <taxon>Ophiocordyceps</taxon>
    </lineage>
</organism>
<keyword evidence="1" id="KW-0472">Membrane</keyword>
<reference evidence="2 3" key="1">
    <citation type="journal article" date="2015" name="BMC Genomics">
        <title>Insights from the genome of Ophiocordyceps polyrhachis-furcata to pathogenicity and host specificity in insect fungi.</title>
        <authorList>
            <person name="Wichadakul D."/>
            <person name="Kobmoo N."/>
            <person name="Ingsriswang S."/>
            <person name="Tangphatsornruang S."/>
            <person name="Chantasingh D."/>
            <person name="Luangsa-ard J.J."/>
            <person name="Eurwilaichitr L."/>
        </authorList>
    </citation>
    <scope>NUCLEOTIDE SEQUENCE [LARGE SCALE GENOMIC DNA]</scope>
    <source>
        <strain evidence="2 3">BCC 54312</strain>
    </source>
</reference>
<keyword evidence="1" id="KW-0812">Transmembrane</keyword>
<evidence type="ECO:0000256" key="1">
    <source>
        <dbReference type="SAM" id="Phobius"/>
    </source>
</evidence>
<feature type="transmembrane region" description="Helical" evidence="1">
    <location>
        <begin position="111"/>
        <end position="129"/>
    </location>
</feature>
<name>A0A367LRC7_9HYPO</name>
<evidence type="ECO:0000313" key="3">
    <source>
        <dbReference type="Proteomes" id="UP000253664"/>
    </source>
</evidence>
<gene>
    <name evidence="2" type="ORF">L249_3107</name>
</gene>
<keyword evidence="1" id="KW-1133">Transmembrane helix</keyword>
<dbReference type="Proteomes" id="UP000253664">
    <property type="component" value="Unassembled WGS sequence"/>
</dbReference>
<proteinExistence type="predicted"/>
<comment type="caution">
    <text evidence="2">The sequence shown here is derived from an EMBL/GenBank/DDBJ whole genome shotgun (WGS) entry which is preliminary data.</text>
</comment>